<proteinExistence type="predicted"/>
<dbReference type="EMBL" id="BDFE01000016">
    <property type="protein sequence ID" value="GAU08876.1"/>
    <property type="molecule type" value="Genomic_DNA"/>
</dbReference>
<keyword evidence="2" id="KW-1185">Reference proteome</keyword>
<dbReference type="AlphaFoldDB" id="A0A194AIH8"/>
<organism evidence="1 2">
    <name type="scientific">Desulfoplanes formicivorans</name>
    <dbReference type="NCBI Taxonomy" id="1592317"/>
    <lineage>
        <taxon>Bacteria</taxon>
        <taxon>Pseudomonadati</taxon>
        <taxon>Thermodesulfobacteriota</taxon>
        <taxon>Desulfovibrionia</taxon>
        <taxon>Desulfovibrionales</taxon>
        <taxon>Desulfoplanaceae</taxon>
        <taxon>Desulfoplanes</taxon>
    </lineage>
</organism>
<evidence type="ECO:0000313" key="2">
    <source>
        <dbReference type="Proteomes" id="UP000095200"/>
    </source>
</evidence>
<accession>A0A194AIH8</accession>
<comment type="caution">
    <text evidence="1">The sequence shown here is derived from an EMBL/GenBank/DDBJ whole genome shotgun (WGS) entry which is preliminary data.</text>
</comment>
<reference evidence="2" key="1">
    <citation type="submission" date="2016-06" db="EMBL/GenBank/DDBJ databases">
        <title>Draft genome sequence of Desulfoplanes formicivorans strain Pf12B.</title>
        <authorList>
            <person name="Watanabe M."/>
            <person name="Kojima H."/>
            <person name="Fukui M."/>
        </authorList>
    </citation>
    <scope>NUCLEOTIDE SEQUENCE [LARGE SCALE GENOMIC DNA]</scope>
    <source>
        <strain evidence="2">Pf12B</strain>
    </source>
</reference>
<protein>
    <submittedName>
        <fullName evidence="1">Uncharacterized protein</fullName>
    </submittedName>
</protein>
<sequence>MRVKHKSGEHPEAISSSFEKIVSKKNAKKCISDLKEFIKWLNDGLVNKFGSEGPLRHPLSGFLGHSNADFVE</sequence>
<gene>
    <name evidence="1" type="ORF">DPF_1593</name>
</gene>
<evidence type="ECO:0000313" key="1">
    <source>
        <dbReference type="EMBL" id="GAU08876.1"/>
    </source>
</evidence>
<name>A0A194AIH8_9BACT</name>
<dbReference type="Proteomes" id="UP000095200">
    <property type="component" value="Unassembled WGS sequence"/>
</dbReference>